<proteinExistence type="predicted"/>
<evidence type="ECO:0000256" key="1">
    <source>
        <dbReference type="SAM" id="MobiDB-lite"/>
    </source>
</evidence>
<feature type="region of interest" description="Disordered" evidence="1">
    <location>
        <begin position="1"/>
        <end position="26"/>
    </location>
</feature>
<protein>
    <submittedName>
        <fullName evidence="2">Uncharacterized protein</fullName>
    </submittedName>
</protein>
<organism evidence="2 3">
    <name type="scientific">Arthrobacter gandavensis</name>
    <dbReference type="NCBI Taxonomy" id="169960"/>
    <lineage>
        <taxon>Bacteria</taxon>
        <taxon>Bacillati</taxon>
        <taxon>Actinomycetota</taxon>
        <taxon>Actinomycetes</taxon>
        <taxon>Micrococcales</taxon>
        <taxon>Micrococcaceae</taxon>
        <taxon>Arthrobacter</taxon>
    </lineage>
</organism>
<comment type="caution">
    <text evidence="2">The sequence shown here is derived from an EMBL/GenBank/DDBJ whole genome shotgun (WGS) entry which is preliminary data.</text>
</comment>
<evidence type="ECO:0000313" key="2">
    <source>
        <dbReference type="EMBL" id="GAA1922365.1"/>
    </source>
</evidence>
<dbReference type="EMBL" id="BAAALV010000007">
    <property type="protein sequence ID" value="GAA1922365.1"/>
    <property type="molecule type" value="Genomic_DNA"/>
</dbReference>
<name>A0ABP5ATJ7_9MICC</name>
<keyword evidence="3" id="KW-1185">Reference proteome</keyword>
<dbReference type="Proteomes" id="UP001500784">
    <property type="component" value="Unassembled WGS sequence"/>
</dbReference>
<evidence type="ECO:0000313" key="3">
    <source>
        <dbReference type="Proteomes" id="UP001500784"/>
    </source>
</evidence>
<gene>
    <name evidence="2" type="ORF">GCM10009688_29250</name>
</gene>
<sequence length="155" mass="17233">MKLSGKYGTWDGQEFELRGTGPNDDGTLTLVKSGGDSPGPGWRTHDHKNQFPGPRFSHTRRVLMDNVTNIHAVLATGEIRPGKEVEIVGEDTDGNLALVADRGFWTEEKMDLMEQHGFQTFVESEPVSRQGVFGWLPADMVHNISSVVRWRKDAG</sequence>
<accession>A0ABP5ATJ7</accession>
<feature type="region of interest" description="Disordered" evidence="1">
    <location>
        <begin position="32"/>
        <end position="51"/>
    </location>
</feature>
<reference evidence="3" key="1">
    <citation type="journal article" date="2019" name="Int. J. Syst. Evol. Microbiol.">
        <title>The Global Catalogue of Microorganisms (GCM) 10K type strain sequencing project: providing services to taxonomists for standard genome sequencing and annotation.</title>
        <authorList>
            <consortium name="The Broad Institute Genomics Platform"/>
            <consortium name="The Broad Institute Genome Sequencing Center for Infectious Disease"/>
            <person name="Wu L."/>
            <person name="Ma J."/>
        </authorList>
    </citation>
    <scope>NUCLEOTIDE SEQUENCE [LARGE SCALE GENOMIC DNA]</scope>
    <source>
        <strain evidence="3">JCM 13316</strain>
    </source>
</reference>